<dbReference type="Proteomes" id="UP000217103">
    <property type="component" value="Unassembled WGS sequence"/>
</dbReference>
<comment type="subcellular location">
    <subcellularLocation>
        <location evidence="1">Membrane</location>
        <topology evidence="1">Single-pass membrane protein</topology>
    </subcellularLocation>
</comment>
<dbReference type="PANTHER" id="PTHR30168">
    <property type="entry name" value="PUTATIVE MEMBRANE PROTEIN YPFJ"/>
    <property type="match status" value="1"/>
</dbReference>
<dbReference type="Pfam" id="PF04228">
    <property type="entry name" value="Zn_peptidase"/>
    <property type="match status" value="1"/>
</dbReference>
<keyword evidence="2" id="KW-0812">Transmembrane</keyword>
<feature type="signal peptide" evidence="6">
    <location>
        <begin position="1"/>
        <end position="29"/>
    </location>
</feature>
<evidence type="ECO:0000256" key="3">
    <source>
        <dbReference type="ARBA" id="ARBA00022989"/>
    </source>
</evidence>
<keyword evidence="8" id="KW-1185">Reference proteome</keyword>
<dbReference type="EMBL" id="FNKK01000002">
    <property type="protein sequence ID" value="SDR30131.1"/>
    <property type="molecule type" value="Genomic_DNA"/>
</dbReference>
<feature type="chain" id="PRO_5011507421" description="Neutral zinc metallopeptidase" evidence="6">
    <location>
        <begin position="30"/>
        <end position="295"/>
    </location>
</feature>
<dbReference type="InterPro" id="IPR007343">
    <property type="entry name" value="Uncharacterised_pept_Zn_put"/>
</dbReference>
<gene>
    <name evidence="7" type="ORF">SAMN04489764_4935</name>
</gene>
<keyword evidence="6" id="KW-0732">Signal</keyword>
<organism evidence="7 8">
    <name type="scientific">Thermostaphylospora chromogena</name>
    <dbReference type="NCBI Taxonomy" id="35622"/>
    <lineage>
        <taxon>Bacteria</taxon>
        <taxon>Bacillati</taxon>
        <taxon>Actinomycetota</taxon>
        <taxon>Actinomycetes</taxon>
        <taxon>Streptosporangiales</taxon>
        <taxon>Thermomonosporaceae</taxon>
        <taxon>Thermostaphylospora</taxon>
    </lineage>
</organism>
<dbReference type="PANTHER" id="PTHR30168:SF0">
    <property type="entry name" value="INNER MEMBRANE PROTEIN"/>
    <property type="match status" value="1"/>
</dbReference>
<evidence type="ECO:0000313" key="7">
    <source>
        <dbReference type="EMBL" id="SDR30131.1"/>
    </source>
</evidence>
<sequence length="295" mass="32398">MNTLPKRRLSSLLITGVALSLLGTGTANAATPVPAPAAEKASNAERAAAAKEVAQGSVQAPPRGKAAATHNPLYKTGVLPTLKCSPGGIRKGSSASYRQFMTRVNTCLNNAWKRQFKKARLSFSKPRLRFVTKSVKSPCGGWPTGAAGMYCSANRTMYIAVTKQAIREGFALGAAKLMAHEYAHHVQTISGIGPNYYFPSYHRARGKARLELSRRFELQADCMSTAFLRSVRSTLPVRAYEWEGMLDWIRQNGHKTWPQNDHGKGYSQVYWAKRGYSSGGLRMCNTWTAPDRRVA</sequence>
<dbReference type="AlphaFoldDB" id="A0A1H1HXE3"/>
<protein>
    <recommendedName>
        <fullName evidence="9">Neutral zinc metallopeptidase</fullName>
    </recommendedName>
</protein>
<accession>A0A1H1HXE3</accession>
<dbReference type="GO" id="GO:0016020">
    <property type="term" value="C:membrane"/>
    <property type="evidence" value="ECO:0007669"/>
    <property type="project" value="UniProtKB-SubCell"/>
</dbReference>
<dbReference type="OrthoDB" id="9774900at2"/>
<evidence type="ECO:0000256" key="4">
    <source>
        <dbReference type="ARBA" id="ARBA00023136"/>
    </source>
</evidence>
<keyword evidence="3" id="KW-1133">Transmembrane helix</keyword>
<name>A0A1H1HXE3_9ACTN</name>
<evidence type="ECO:0000256" key="1">
    <source>
        <dbReference type="ARBA" id="ARBA00004167"/>
    </source>
</evidence>
<evidence type="ECO:0008006" key="9">
    <source>
        <dbReference type="Google" id="ProtNLM"/>
    </source>
</evidence>
<evidence type="ECO:0000256" key="6">
    <source>
        <dbReference type="SAM" id="SignalP"/>
    </source>
</evidence>
<feature type="region of interest" description="Disordered" evidence="5">
    <location>
        <begin position="50"/>
        <end position="69"/>
    </location>
</feature>
<keyword evidence="4" id="KW-0472">Membrane</keyword>
<dbReference type="STRING" id="35622.SAMN04489764_4935"/>
<evidence type="ECO:0000256" key="5">
    <source>
        <dbReference type="SAM" id="MobiDB-lite"/>
    </source>
</evidence>
<reference evidence="7 8" key="1">
    <citation type="submission" date="2016-10" db="EMBL/GenBank/DDBJ databases">
        <authorList>
            <person name="de Groot N.N."/>
        </authorList>
    </citation>
    <scope>NUCLEOTIDE SEQUENCE [LARGE SCALE GENOMIC DNA]</scope>
    <source>
        <strain evidence="7 8">DSM 43794</strain>
    </source>
</reference>
<proteinExistence type="predicted"/>
<dbReference type="RefSeq" id="WP_093262356.1">
    <property type="nucleotide sequence ID" value="NZ_FNKK01000002.1"/>
</dbReference>
<evidence type="ECO:0000313" key="8">
    <source>
        <dbReference type="Proteomes" id="UP000217103"/>
    </source>
</evidence>
<evidence type="ECO:0000256" key="2">
    <source>
        <dbReference type="ARBA" id="ARBA00022692"/>
    </source>
</evidence>